<dbReference type="InterPro" id="IPR011990">
    <property type="entry name" value="TPR-like_helical_dom_sf"/>
</dbReference>
<dbReference type="PANTHER" id="PTHR47926">
    <property type="entry name" value="PENTATRICOPEPTIDE REPEAT-CONTAINING PROTEIN"/>
    <property type="match status" value="1"/>
</dbReference>
<dbReference type="OrthoDB" id="730395at2759"/>
<dbReference type="PANTHER" id="PTHR47926:SF357">
    <property type="entry name" value="PENTATRICOPEPTIDE REPEAT-CONTAINING PROTEIN"/>
    <property type="match status" value="1"/>
</dbReference>
<proteinExistence type="predicted"/>
<dbReference type="FunCoup" id="A0A200QWZ6">
    <property type="interactions" value="373"/>
</dbReference>
<dbReference type="PROSITE" id="PS51375">
    <property type="entry name" value="PPR"/>
    <property type="match status" value="5"/>
</dbReference>
<keyword evidence="4" id="KW-1185">Reference proteome</keyword>
<organism evidence="3 4">
    <name type="scientific">Macleaya cordata</name>
    <name type="common">Five-seeded plume-poppy</name>
    <name type="synonym">Bocconia cordata</name>
    <dbReference type="NCBI Taxonomy" id="56857"/>
    <lineage>
        <taxon>Eukaryota</taxon>
        <taxon>Viridiplantae</taxon>
        <taxon>Streptophyta</taxon>
        <taxon>Embryophyta</taxon>
        <taxon>Tracheophyta</taxon>
        <taxon>Spermatophyta</taxon>
        <taxon>Magnoliopsida</taxon>
        <taxon>Ranunculales</taxon>
        <taxon>Papaveraceae</taxon>
        <taxon>Papaveroideae</taxon>
        <taxon>Macleaya</taxon>
    </lineage>
</organism>
<dbReference type="Pfam" id="PF13041">
    <property type="entry name" value="PPR_2"/>
    <property type="match status" value="4"/>
</dbReference>
<dbReference type="AlphaFoldDB" id="A0A200QWZ6"/>
<dbReference type="InParanoid" id="A0A200QWZ6"/>
<gene>
    <name evidence="3" type="ORF">BVC80_67g18</name>
</gene>
<evidence type="ECO:0000256" key="1">
    <source>
        <dbReference type="ARBA" id="ARBA00022737"/>
    </source>
</evidence>
<dbReference type="InterPro" id="IPR046960">
    <property type="entry name" value="PPR_At4g14850-like_plant"/>
</dbReference>
<dbReference type="FunFam" id="1.25.40.10:FF:000031">
    <property type="entry name" value="Pentatricopeptide repeat-containing protein mitochondrial"/>
    <property type="match status" value="1"/>
</dbReference>
<feature type="repeat" description="PPR" evidence="2">
    <location>
        <begin position="571"/>
        <end position="605"/>
    </location>
</feature>
<dbReference type="FunFam" id="1.25.40.10:FF:000682">
    <property type="entry name" value="Pentatricopeptide repeat-containing protein At3g16610"/>
    <property type="match status" value="1"/>
</dbReference>
<feature type="repeat" description="PPR" evidence="2">
    <location>
        <begin position="167"/>
        <end position="201"/>
    </location>
</feature>
<reference evidence="3 4" key="1">
    <citation type="journal article" date="2017" name="Mol. Plant">
        <title>The Genome of Medicinal Plant Macleaya cordata Provides New Insights into Benzylisoquinoline Alkaloids Metabolism.</title>
        <authorList>
            <person name="Liu X."/>
            <person name="Liu Y."/>
            <person name="Huang P."/>
            <person name="Ma Y."/>
            <person name="Qing Z."/>
            <person name="Tang Q."/>
            <person name="Cao H."/>
            <person name="Cheng P."/>
            <person name="Zheng Y."/>
            <person name="Yuan Z."/>
            <person name="Zhou Y."/>
            <person name="Liu J."/>
            <person name="Tang Z."/>
            <person name="Zhuo Y."/>
            <person name="Zhang Y."/>
            <person name="Yu L."/>
            <person name="Huang J."/>
            <person name="Yang P."/>
            <person name="Peng Q."/>
            <person name="Zhang J."/>
            <person name="Jiang W."/>
            <person name="Zhang Z."/>
            <person name="Lin K."/>
            <person name="Ro D.K."/>
            <person name="Chen X."/>
            <person name="Xiong X."/>
            <person name="Shang Y."/>
            <person name="Huang S."/>
            <person name="Zeng J."/>
        </authorList>
    </citation>
    <scope>NUCLEOTIDE SEQUENCE [LARGE SCALE GENOMIC DNA]</scope>
    <source>
        <strain evidence="4">cv. BLH2017</strain>
        <tissue evidence="3">Root</tissue>
    </source>
</reference>
<evidence type="ECO:0000256" key="2">
    <source>
        <dbReference type="PROSITE-ProRule" id="PRU00708"/>
    </source>
</evidence>
<dbReference type="FunFam" id="1.25.40.10:FF:000227">
    <property type="entry name" value="Pentatricopeptide repeat-containing protein At3g13880"/>
    <property type="match status" value="1"/>
</dbReference>
<dbReference type="GO" id="GO:0009451">
    <property type="term" value="P:RNA modification"/>
    <property type="evidence" value="ECO:0007669"/>
    <property type="project" value="InterPro"/>
</dbReference>
<evidence type="ECO:0000313" key="3">
    <source>
        <dbReference type="EMBL" id="OVA14993.1"/>
    </source>
</evidence>
<dbReference type="Gene3D" id="1.25.40.10">
    <property type="entry name" value="Tetratricopeptide repeat domain"/>
    <property type="match status" value="5"/>
</dbReference>
<name>A0A200QWZ6_MACCD</name>
<evidence type="ECO:0000313" key="4">
    <source>
        <dbReference type="Proteomes" id="UP000195402"/>
    </source>
</evidence>
<feature type="repeat" description="PPR" evidence="2">
    <location>
        <begin position="268"/>
        <end position="302"/>
    </location>
</feature>
<dbReference type="GO" id="GO:0003723">
    <property type="term" value="F:RNA binding"/>
    <property type="evidence" value="ECO:0007669"/>
    <property type="project" value="InterPro"/>
</dbReference>
<dbReference type="FunFam" id="1.25.40.10:FF:000436">
    <property type="entry name" value="Pentatricopeptide repeat-containing protein At5g39350 family"/>
    <property type="match status" value="1"/>
</dbReference>
<dbReference type="SUPFAM" id="SSF48452">
    <property type="entry name" value="TPR-like"/>
    <property type="match status" value="1"/>
</dbReference>
<dbReference type="FunFam" id="1.25.40.10:FF:000351">
    <property type="entry name" value="Pentatricopeptide repeat-containing protein"/>
    <property type="match status" value="1"/>
</dbReference>
<dbReference type="FunFam" id="1.25.40.10:FF:000366">
    <property type="entry name" value="Pentatricopeptide (PPR) repeat-containing protein"/>
    <property type="match status" value="1"/>
</dbReference>
<dbReference type="EMBL" id="MVGT01000927">
    <property type="protein sequence ID" value="OVA14993.1"/>
    <property type="molecule type" value="Genomic_DNA"/>
</dbReference>
<feature type="repeat" description="PPR" evidence="2">
    <location>
        <begin position="369"/>
        <end position="403"/>
    </location>
</feature>
<dbReference type="Pfam" id="PF20431">
    <property type="entry name" value="E_motif"/>
    <property type="match status" value="1"/>
</dbReference>
<dbReference type="Pfam" id="PF01535">
    <property type="entry name" value="PPR"/>
    <property type="match status" value="7"/>
</dbReference>
<comment type="caution">
    <text evidence="3">The sequence shown here is derived from an EMBL/GenBank/DDBJ whole genome shotgun (WGS) entry which is preliminary data.</text>
</comment>
<dbReference type="InterPro" id="IPR046848">
    <property type="entry name" value="E_motif"/>
</dbReference>
<protein>
    <submittedName>
        <fullName evidence="3">Pentatricopeptide repeat</fullName>
    </submittedName>
</protein>
<dbReference type="Proteomes" id="UP000195402">
    <property type="component" value="Unassembled WGS sequence"/>
</dbReference>
<accession>A0A200QWZ6</accession>
<keyword evidence="1" id="KW-0677">Repeat</keyword>
<dbReference type="NCBIfam" id="TIGR00756">
    <property type="entry name" value="PPR"/>
    <property type="match status" value="5"/>
</dbReference>
<dbReference type="OMA" id="GYIPMPD"/>
<sequence>MSKLTSMLQSCSDASALRQGHQVHAQFIIHGLYDLGILGTRILGMYVLCRSFIDAQNMFFRLELRYPSPWNWMIRGFTMMGWFKFALLFYFKMLGCGVSPDKYTFPYVIKACGNLSALNLGRLIHEEIFLMGFEMDIFVGSSLIKFYADNDSIDDARQLFDKLPVKDCVLWNVMLNGYVRNGDLEKALGLFRKMRFTEIKPNSITFAGVLSVCASEMMLEYGTQLHGLAISCGLDLDSPVANTLLAMYSKCRCLYEARKLFDMMPRTDLVTWNGMIAGYVQNGFLVEAWDLFREMLSSGFRPDSITFASFLPSVSDVAGLRQGKEIHGYIVRNGVHMDAFLKNALIDIYFKCREIEMACKIFEGTKTIDVVICTAMISGFVLHGMNTDALEIFRWLLGAQMRPTPVTLASVLPAFASLAYLRLGKELHGYILKQGHEEKCYVGCALTDLYAKCGRLDLAHHVFRKMPIRDAVAWNSMISSCSQNGKPEEAINLFREMGLKGTNYDCVTLSAALSACSNLPALHYGKEIHGFMMKGSLRSDLFAESALIDMYGKCGDLSFARRVFDSMEWKNEVSWNSIIAAYGTHGRVKDALNLFHGMLEKGIQPDHITFLAIISACGHAGLVDEGFNYFRSMTENYGITARMEHYACMVDLFGRAGRLNEALNIIKSMPFDPDAGIWGALLGASRNYGNVELAEMASKHLFELDPENSGYYILLANVHADAGQWNSVLKVRTLMKERGVQKLPGCSWIEINSISHMFVAADRNHPQSAEIYLLLKNLLLELRKSGYVPQPYLPVHPQNTHV</sequence>
<dbReference type="InterPro" id="IPR002885">
    <property type="entry name" value="PPR_rpt"/>
</dbReference>
<feature type="repeat" description="PPR" evidence="2">
    <location>
        <begin position="470"/>
        <end position="504"/>
    </location>
</feature>